<evidence type="ECO:0000313" key="8">
    <source>
        <dbReference type="EMBL" id="CAD7459460.1"/>
    </source>
</evidence>
<dbReference type="GO" id="GO:0005634">
    <property type="term" value="C:nucleus"/>
    <property type="evidence" value="ECO:0007669"/>
    <property type="project" value="UniProtKB-SubCell"/>
</dbReference>
<feature type="region of interest" description="Disordered" evidence="6">
    <location>
        <begin position="389"/>
        <end position="411"/>
    </location>
</feature>
<feature type="region of interest" description="Disordered" evidence="6">
    <location>
        <begin position="546"/>
        <end position="569"/>
    </location>
</feature>
<dbReference type="AlphaFoldDB" id="A0A7R9IJB2"/>
<dbReference type="GO" id="GO:0000978">
    <property type="term" value="F:RNA polymerase II cis-regulatory region sequence-specific DNA binding"/>
    <property type="evidence" value="ECO:0007669"/>
    <property type="project" value="TreeGrafter"/>
</dbReference>
<dbReference type="PANTHER" id="PTHR45879:SF3">
    <property type="entry name" value="CYCLIC AMP RESPONSE ELEMENT-BINDING PROTEIN B"/>
    <property type="match status" value="1"/>
</dbReference>
<name>A0A7R9IJB2_9NEOP</name>
<keyword evidence="2" id="KW-0805">Transcription regulation</keyword>
<feature type="domain" description="KID" evidence="7">
    <location>
        <begin position="385"/>
        <end position="444"/>
    </location>
</feature>
<evidence type="ECO:0000256" key="3">
    <source>
        <dbReference type="ARBA" id="ARBA00023125"/>
    </source>
</evidence>
<keyword evidence="5" id="KW-0539">Nucleus</keyword>
<gene>
    <name evidence="8" type="ORF">TTEB3V08_LOCUS7412</name>
</gene>
<evidence type="ECO:0000256" key="2">
    <source>
        <dbReference type="ARBA" id="ARBA00023015"/>
    </source>
</evidence>
<keyword evidence="4" id="KW-0804">Transcription</keyword>
<dbReference type="Pfam" id="PF02173">
    <property type="entry name" value="pKID"/>
    <property type="match status" value="1"/>
</dbReference>
<organism evidence="8">
    <name type="scientific">Timema tahoe</name>
    <dbReference type="NCBI Taxonomy" id="61484"/>
    <lineage>
        <taxon>Eukaryota</taxon>
        <taxon>Metazoa</taxon>
        <taxon>Ecdysozoa</taxon>
        <taxon>Arthropoda</taxon>
        <taxon>Hexapoda</taxon>
        <taxon>Insecta</taxon>
        <taxon>Pterygota</taxon>
        <taxon>Neoptera</taxon>
        <taxon>Polyneoptera</taxon>
        <taxon>Phasmatodea</taxon>
        <taxon>Timematodea</taxon>
        <taxon>Timematoidea</taxon>
        <taxon>Timematidae</taxon>
        <taxon>Timema</taxon>
    </lineage>
</organism>
<reference evidence="8" key="1">
    <citation type="submission" date="2020-11" db="EMBL/GenBank/DDBJ databases">
        <authorList>
            <person name="Tran Van P."/>
        </authorList>
    </citation>
    <scope>NUCLEOTIDE SEQUENCE</scope>
</reference>
<dbReference type="GO" id="GO:0005667">
    <property type="term" value="C:transcription regulator complex"/>
    <property type="evidence" value="ECO:0007669"/>
    <property type="project" value="TreeGrafter"/>
</dbReference>
<evidence type="ECO:0000256" key="5">
    <source>
        <dbReference type="ARBA" id="ARBA00023242"/>
    </source>
</evidence>
<feature type="region of interest" description="Disordered" evidence="6">
    <location>
        <begin position="55"/>
        <end position="77"/>
    </location>
</feature>
<accession>A0A7R9IJB2</accession>
<dbReference type="InterPro" id="IPR003102">
    <property type="entry name" value="CREB1-like_pKID"/>
</dbReference>
<protein>
    <recommendedName>
        <fullName evidence="7">KID domain-containing protein</fullName>
    </recommendedName>
</protein>
<dbReference type="PROSITE" id="PS50953">
    <property type="entry name" value="KID"/>
    <property type="match status" value="1"/>
</dbReference>
<evidence type="ECO:0000256" key="1">
    <source>
        <dbReference type="ARBA" id="ARBA00004123"/>
    </source>
</evidence>
<dbReference type="EMBL" id="OE002884">
    <property type="protein sequence ID" value="CAD7459460.1"/>
    <property type="molecule type" value="Genomic_DNA"/>
</dbReference>
<keyword evidence="3" id="KW-0238">DNA-binding</keyword>
<evidence type="ECO:0000259" key="7">
    <source>
        <dbReference type="PROSITE" id="PS50953"/>
    </source>
</evidence>
<feature type="region of interest" description="Disordered" evidence="6">
    <location>
        <begin position="428"/>
        <end position="456"/>
    </location>
</feature>
<dbReference type="GO" id="GO:0000981">
    <property type="term" value="F:DNA-binding transcription factor activity, RNA polymerase II-specific"/>
    <property type="evidence" value="ECO:0007669"/>
    <property type="project" value="TreeGrafter"/>
</dbReference>
<evidence type="ECO:0000256" key="6">
    <source>
        <dbReference type="SAM" id="MobiDB-lite"/>
    </source>
</evidence>
<sequence>MIKQRFAGASVMFEMTSNDDVSSLLKGKGRLKPVVRTGYFYNNTRALRPKAMDGMVEENGTTGNPGGDPLAHSPGDNNTSVVVTSVQSSSSQQHHLVAATSIVQLTLPTHVTNNNTTIPQCHHLSISQNTQPRPPFLFCVMDNIALKKFVLLDLGTKSQQFNIFDDVQNRLDGYPFSYSTINTIEEDYYDPILIANYYKQDEIDTLNSSLPKKVQFYCVENNILNQNLVASLKREAFEDFQLGDNEEVLGAFNKKRFADLNQSPQVRMQDVLRIHYVIPNGVQEGLSAMLPGEGEGLTDQPMTRHSAASISGSENFLGKTGKDPLQVQSVIQANQQSVIQTPANIQPVQLQKGNVILVSKPNSVIHTTQGSLQTLQVATRPLNGSYHVVVDPGSDDSLSNEDDSTKKRRDILTRRPSYRKILNDLGGGEIAVGRGESSSECDTNEDSELSSHSIPSHYQTHTGEVTLECGQYPSSRPSPAHPYKENDVETVTEAAPDIDNWEEVTPDPAISYVDFVSMDEAVAVCGEVTDVDIVVEVLNNNIQAEDEEDNSSVVQERAIPSAAEAMDHI</sequence>
<evidence type="ECO:0000256" key="4">
    <source>
        <dbReference type="ARBA" id="ARBA00023163"/>
    </source>
</evidence>
<proteinExistence type="predicted"/>
<dbReference type="PANTHER" id="PTHR45879">
    <property type="entry name" value="CYCLIC AMP RESPONSE ELEMENT-BINDING PROTEIN B"/>
    <property type="match status" value="1"/>
</dbReference>
<dbReference type="InterPro" id="IPR001630">
    <property type="entry name" value="Leuzip_CREB"/>
</dbReference>
<comment type="subcellular location">
    <subcellularLocation>
        <location evidence="1">Nucleus</location>
    </subcellularLocation>
</comment>